<dbReference type="CDD" id="cd02908">
    <property type="entry name" value="Macro_OAADPr_deacetylase"/>
    <property type="match status" value="1"/>
</dbReference>
<dbReference type="OrthoDB" id="6077599at2759"/>
<evidence type="ECO:0000259" key="8">
    <source>
        <dbReference type="PROSITE" id="PS50305"/>
    </source>
</evidence>
<accession>A0A3N4KQF4</accession>
<sequence>MPGLLPLSKYSSVISLTTPFTPPPIPTGTAATAALDSALSHLWSDYRRRNGQRAAALDIEQIDLSQKTSLLRQLLTVREPHPPLPANVLVDVERTLQYINRKKALTAVAALPVVLPARPKIALWRGDITALSGVTAIVNAANERMLGCFTPGHMCIDNVIHYAAGPRLRDDCAKIMGLQGQLEPNGKVKVTRGYLLPARYVLHTAGPQVPKRPAGVPRVSEEEKRDLEGSYWSCLEAMEDLQIGEGESKSVAFCCISTGLFGYPPEEAVNVAVDTVLAYLDKNPATSIDRVVFNVFTATDLSLYIDKLNSLLPKPTITPALLTPPATTSPSLELAAKWLKSAPNLLITAGAGLSASDGLDFTSHDLFRKNFQGMWEKGFTCLYDFFGYDEWESPAAKWGYYFCSIIFVRGWTAPCGVDNSVYTHLRKLITALYGESGEKSANLFIRTSNADGLFFRNGFSADRIATPQGTYELLQCMRKCRPDAYWPVQEFIDKAMPYLDTVANAIRQDIDGWEEAIPRCKHCAGEMFLCVRGGSFFTEVPFVESNRRYVEFKRRALKEGLVVLELGAGFNTPGVIRWEDERLVTVGEGRVKLVRVGLGGSEAVEWDLEDGERAVAIDGDAGKVTRSLVELLTTE</sequence>
<dbReference type="InterPro" id="IPR043472">
    <property type="entry name" value="Macro_dom-like"/>
</dbReference>
<feature type="binding site" evidence="7">
    <location>
        <position position="523"/>
    </location>
    <ligand>
        <name>Zn(2+)</name>
        <dbReference type="ChEBI" id="CHEBI:29105"/>
    </ligand>
</feature>
<dbReference type="PROSITE" id="PS51154">
    <property type="entry name" value="MACRO"/>
    <property type="match status" value="1"/>
</dbReference>
<dbReference type="Pfam" id="PF01661">
    <property type="entry name" value="Macro"/>
    <property type="match status" value="1"/>
</dbReference>
<keyword evidence="5" id="KW-0520">NAD</keyword>
<dbReference type="SUPFAM" id="SSF52949">
    <property type="entry name" value="Macro domain-like"/>
    <property type="match status" value="1"/>
</dbReference>
<name>A0A3N4KQF4_9PEZI</name>
<comment type="caution">
    <text evidence="7">Lacks conserved residue(s) required for the propagation of feature annotation.</text>
</comment>
<dbReference type="AlphaFoldDB" id="A0A3N4KQF4"/>
<dbReference type="InterPro" id="IPR026590">
    <property type="entry name" value="Ssirtuin_cat_dom"/>
</dbReference>
<dbReference type="Gene3D" id="3.40.50.1220">
    <property type="entry name" value="TPP-binding domain"/>
    <property type="match status" value="1"/>
</dbReference>
<evidence type="ECO:0000256" key="7">
    <source>
        <dbReference type="PROSITE-ProRule" id="PRU00236"/>
    </source>
</evidence>
<organism evidence="10 11">
    <name type="scientific">Morchella conica CCBAS932</name>
    <dbReference type="NCBI Taxonomy" id="1392247"/>
    <lineage>
        <taxon>Eukaryota</taxon>
        <taxon>Fungi</taxon>
        <taxon>Dikarya</taxon>
        <taxon>Ascomycota</taxon>
        <taxon>Pezizomycotina</taxon>
        <taxon>Pezizomycetes</taxon>
        <taxon>Pezizales</taxon>
        <taxon>Morchellaceae</taxon>
        <taxon>Morchella</taxon>
    </lineage>
</organism>
<keyword evidence="6" id="KW-0326">Glycosidase</keyword>
<dbReference type="InterPro" id="IPR029035">
    <property type="entry name" value="DHS-like_NAD/FAD-binding_dom"/>
</dbReference>
<evidence type="ECO:0000313" key="11">
    <source>
        <dbReference type="Proteomes" id="UP000277580"/>
    </source>
</evidence>
<keyword evidence="4 7" id="KW-0862">Zinc</keyword>
<dbReference type="Gene3D" id="3.40.220.10">
    <property type="entry name" value="Leucine Aminopeptidase, subunit E, domain 1"/>
    <property type="match status" value="1"/>
</dbReference>
<evidence type="ECO:0000313" key="10">
    <source>
        <dbReference type="EMBL" id="RPB12717.1"/>
    </source>
</evidence>
<feature type="binding site" evidence="7">
    <location>
        <position position="530"/>
    </location>
    <ligand>
        <name>Zn(2+)</name>
        <dbReference type="ChEBI" id="CHEBI:29105"/>
    </ligand>
</feature>
<dbReference type="InParanoid" id="A0A3N4KQF4"/>
<evidence type="ECO:0000256" key="1">
    <source>
        <dbReference type="ARBA" id="ARBA00001947"/>
    </source>
</evidence>
<dbReference type="InterPro" id="IPR002589">
    <property type="entry name" value="Macro_dom"/>
</dbReference>
<keyword evidence="11" id="KW-1185">Reference proteome</keyword>
<comment type="cofactor">
    <cofactor evidence="1">
        <name>Zn(2+)</name>
        <dbReference type="ChEBI" id="CHEBI:29105"/>
    </cofactor>
</comment>
<feature type="binding site" evidence="7">
    <location>
        <position position="480"/>
    </location>
    <ligand>
        <name>Zn(2+)</name>
        <dbReference type="ChEBI" id="CHEBI:29105"/>
    </ligand>
</feature>
<feature type="domain" description="Macro" evidence="9">
    <location>
        <begin position="108"/>
        <end position="312"/>
    </location>
</feature>
<dbReference type="PROSITE" id="PS50305">
    <property type="entry name" value="SIRTUIN"/>
    <property type="match status" value="1"/>
</dbReference>
<evidence type="ECO:0000256" key="4">
    <source>
        <dbReference type="ARBA" id="ARBA00022833"/>
    </source>
</evidence>
<dbReference type="PANTHER" id="PTHR11106">
    <property type="entry name" value="GANGLIOSIDE INDUCED DIFFERENTIATION ASSOCIATED PROTEIN 2-RELATED"/>
    <property type="match status" value="1"/>
</dbReference>
<reference evidence="10 11" key="1">
    <citation type="journal article" date="2018" name="Nat. Ecol. Evol.">
        <title>Pezizomycetes genomes reveal the molecular basis of ectomycorrhizal truffle lifestyle.</title>
        <authorList>
            <person name="Murat C."/>
            <person name="Payen T."/>
            <person name="Noel B."/>
            <person name="Kuo A."/>
            <person name="Morin E."/>
            <person name="Chen J."/>
            <person name="Kohler A."/>
            <person name="Krizsan K."/>
            <person name="Balestrini R."/>
            <person name="Da Silva C."/>
            <person name="Montanini B."/>
            <person name="Hainaut M."/>
            <person name="Levati E."/>
            <person name="Barry K.W."/>
            <person name="Belfiori B."/>
            <person name="Cichocki N."/>
            <person name="Clum A."/>
            <person name="Dockter R.B."/>
            <person name="Fauchery L."/>
            <person name="Guy J."/>
            <person name="Iotti M."/>
            <person name="Le Tacon F."/>
            <person name="Lindquist E.A."/>
            <person name="Lipzen A."/>
            <person name="Malagnac F."/>
            <person name="Mello A."/>
            <person name="Molinier V."/>
            <person name="Miyauchi S."/>
            <person name="Poulain J."/>
            <person name="Riccioni C."/>
            <person name="Rubini A."/>
            <person name="Sitrit Y."/>
            <person name="Splivallo R."/>
            <person name="Traeger S."/>
            <person name="Wang M."/>
            <person name="Zifcakova L."/>
            <person name="Wipf D."/>
            <person name="Zambonelli A."/>
            <person name="Paolocci F."/>
            <person name="Nowrousian M."/>
            <person name="Ottonello S."/>
            <person name="Baldrian P."/>
            <person name="Spatafora J.W."/>
            <person name="Henrissat B."/>
            <person name="Nagy L.G."/>
            <person name="Aury J.M."/>
            <person name="Wincker P."/>
            <person name="Grigoriev I.V."/>
            <person name="Bonfante P."/>
            <person name="Martin F.M."/>
        </authorList>
    </citation>
    <scope>NUCLEOTIDE SEQUENCE [LARGE SCALE GENOMIC DNA]</scope>
    <source>
        <strain evidence="10 11">CCBAS932</strain>
    </source>
</reference>
<feature type="binding site" evidence="7">
    <location>
        <position position="476"/>
    </location>
    <ligand>
        <name>Zn(2+)</name>
        <dbReference type="ChEBI" id="CHEBI:29105"/>
    </ligand>
</feature>
<dbReference type="STRING" id="1392247.A0A3N4KQF4"/>
<protein>
    <submittedName>
        <fullName evidence="10">Macro domain-like protein</fullName>
    </submittedName>
</protein>
<gene>
    <name evidence="10" type="ORF">P167DRAFT_522806</name>
</gene>
<proteinExistence type="predicted"/>
<evidence type="ECO:0000256" key="2">
    <source>
        <dbReference type="ARBA" id="ARBA00022723"/>
    </source>
</evidence>
<dbReference type="Proteomes" id="UP000277580">
    <property type="component" value="Unassembled WGS sequence"/>
</dbReference>
<feature type="domain" description="Deacetylase sirtuin-type" evidence="8">
    <location>
        <begin position="325"/>
        <end position="635"/>
    </location>
</feature>
<dbReference type="GO" id="GO:0046872">
    <property type="term" value="F:metal ion binding"/>
    <property type="evidence" value="ECO:0007669"/>
    <property type="project" value="UniProtKB-KW"/>
</dbReference>
<keyword evidence="2 7" id="KW-0479">Metal-binding</keyword>
<evidence type="ECO:0000256" key="6">
    <source>
        <dbReference type="ARBA" id="ARBA00023295"/>
    </source>
</evidence>
<evidence type="ECO:0000256" key="3">
    <source>
        <dbReference type="ARBA" id="ARBA00022801"/>
    </source>
</evidence>
<dbReference type="SMART" id="SM00506">
    <property type="entry name" value="A1pp"/>
    <property type="match status" value="1"/>
</dbReference>
<dbReference type="EMBL" id="ML119127">
    <property type="protein sequence ID" value="RPB12717.1"/>
    <property type="molecule type" value="Genomic_DNA"/>
</dbReference>
<dbReference type="PANTHER" id="PTHR11106:SF121">
    <property type="entry name" value="ADP-RIBOSE 1''-PHOSPHATE PHOSPHATASE"/>
    <property type="match status" value="1"/>
</dbReference>
<keyword evidence="3" id="KW-0378">Hydrolase</keyword>
<evidence type="ECO:0000256" key="5">
    <source>
        <dbReference type="ARBA" id="ARBA00023027"/>
    </source>
</evidence>
<evidence type="ECO:0000259" key="9">
    <source>
        <dbReference type="PROSITE" id="PS51154"/>
    </source>
</evidence>
<dbReference type="GO" id="GO:0016798">
    <property type="term" value="F:hydrolase activity, acting on glycosyl bonds"/>
    <property type="evidence" value="ECO:0007669"/>
    <property type="project" value="UniProtKB-KW"/>
</dbReference>
<dbReference type="SUPFAM" id="SSF52467">
    <property type="entry name" value="DHS-like NAD/FAD-binding domain"/>
    <property type="match status" value="1"/>
</dbReference>